<proteinExistence type="predicted"/>
<dbReference type="Gene3D" id="1.10.1040.10">
    <property type="entry name" value="N-(1-d-carboxylethyl)-l-norvaline Dehydrogenase, domain 2"/>
    <property type="match status" value="1"/>
</dbReference>
<feature type="domain" description="Ketopantoate reductase N-terminal" evidence="1">
    <location>
        <begin position="2"/>
        <end position="132"/>
    </location>
</feature>
<dbReference type="OrthoDB" id="4186253at2"/>
<comment type="caution">
    <text evidence="3">The sequence shown here is derived from an EMBL/GenBank/DDBJ whole genome shotgun (WGS) entry which is preliminary data.</text>
</comment>
<dbReference type="InterPro" id="IPR008927">
    <property type="entry name" value="6-PGluconate_DH-like_C_sf"/>
</dbReference>
<gene>
    <name evidence="3" type="ORF">EDD32_1970</name>
</gene>
<dbReference type="Pfam" id="PF02558">
    <property type="entry name" value="ApbA"/>
    <property type="match status" value="1"/>
</dbReference>
<dbReference type="InterPro" id="IPR013328">
    <property type="entry name" value="6PGD_dom2"/>
</dbReference>
<sequence>MIAVVGPGAVGGLLAALLHRAGEDVVAVGRPARAARIAAEGVTVRSELFGDFTAAVPATTAVPPGAAVVLAVKAYGLADVLPGIRDAQAPEVLALLNGVEHAAVLRDLPGAVASGSVQVEADRVGSVVVQRGRYLVVTVPDGAEHSATALALARAGVSVRAGGPEAEVLWRKLAFLAPTALLTTWAGAPLGPALDRDPAVTDALLGEVAALADAQGWPTTATDLGSFLRRLPPSLESSLQHDAARGGPTELDAVGGALVRLGRALAVPTPVLERLVAELQARGSTSR</sequence>
<dbReference type="InterPro" id="IPR036291">
    <property type="entry name" value="NAD(P)-bd_dom_sf"/>
</dbReference>
<dbReference type="GO" id="GO:0005737">
    <property type="term" value="C:cytoplasm"/>
    <property type="evidence" value="ECO:0007669"/>
    <property type="project" value="TreeGrafter"/>
</dbReference>
<evidence type="ECO:0000313" key="4">
    <source>
        <dbReference type="Proteomes" id="UP000280726"/>
    </source>
</evidence>
<dbReference type="SUPFAM" id="SSF48179">
    <property type="entry name" value="6-phosphogluconate dehydrogenase C-terminal domain-like"/>
    <property type="match status" value="1"/>
</dbReference>
<dbReference type="Gene3D" id="3.40.50.720">
    <property type="entry name" value="NAD(P)-binding Rossmann-like Domain"/>
    <property type="match status" value="1"/>
</dbReference>
<dbReference type="PANTHER" id="PTHR21708:SF26">
    <property type="entry name" value="2-DEHYDROPANTOATE 2-REDUCTASE"/>
    <property type="match status" value="1"/>
</dbReference>
<keyword evidence="4" id="KW-1185">Reference proteome</keyword>
<organism evidence="3 4">
    <name type="scientific">Georgenia muralis</name>
    <dbReference type="NCBI Taxonomy" id="154117"/>
    <lineage>
        <taxon>Bacteria</taxon>
        <taxon>Bacillati</taxon>
        <taxon>Actinomycetota</taxon>
        <taxon>Actinomycetes</taxon>
        <taxon>Micrococcales</taxon>
        <taxon>Bogoriellaceae</taxon>
        <taxon>Georgenia</taxon>
    </lineage>
</organism>
<dbReference type="AlphaFoldDB" id="A0A3N4Z678"/>
<reference evidence="3 4" key="1">
    <citation type="submission" date="2018-11" db="EMBL/GenBank/DDBJ databases">
        <title>Sequencing the genomes of 1000 actinobacteria strains.</title>
        <authorList>
            <person name="Klenk H.-P."/>
        </authorList>
    </citation>
    <scope>NUCLEOTIDE SEQUENCE [LARGE SCALE GENOMIC DNA]</scope>
    <source>
        <strain evidence="3 4">DSM 14418</strain>
    </source>
</reference>
<protein>
    <submittedName>
        <fullName evidence="3">2-dehydropantoate 2-reductase</fullName>
    </submittedName>
</protein>
<evidence type="ECO:0000259" key="1">
    <source>
        <dbReference type="Pfam" id="PF02558"/>
    </source>
</evidence>
<dbReference type="RefSeq" id="WP_123917045.1">
    <property type="nucleotide sequence ID" value="NZ_RKRA01000001.1"/>
</dbReference>
<dbReference type="Proteomes" id="UP000280726">
    <property type="component" value="Unassembled WGS sequence"/>
</dbReference>
<dbReference type="SUPFAM" id="SSF51735">
    <property type="entry name" value="NAD(P)-binding Rossmann-fold domains"/>
    <property type="match status" value="1"/>
</dbReference>
<dbReference type="PANTHER" id="PTHR21708">
    <property type="entry name" value="PROBABLE 2-DEHYDROPANTOATE 2-REDUCTASE"/>
    <property type="match status" value="1"/>
</dbReference>
<dbReference type="EMBL" id="RKRA01000001">
    <property type="protein sequence ID" value="RPF27484.1"/>
    <property type="molecule type" value="Genomic_DNA"/>
</dbReference>
<feature type="domain" description="Ketopantoate reductase C-terminal" evidence="2">
    <location>
        <begin position="168"/>
        <end position="281"/>
    </location>
</feature>
<evidence type="ECO:0000259" key="2">
    <source>
        <dbReference type="Pfam" id="PF08546"/>
    </source>
</evidence>
<dbReference type="InterPro" id="IPR013752">
    <property type="entry name" value="KPA_reductase"/>
</dbReference>
<evidence type="ECO:0000313" key="3">
    <source>
        <dbReference type="EMBL" id="RPF27484.1"/>
    </source>
</evidence>
<accession>A0A3N4Z678</accession>
<dbReference type="InterPro" id="IPR013332">
    <property type="entry name" value="KPR_N"/>
</dbReference>
<dbReference type="InterPro" id="IPR051402">
    <property type="entry name" value="KPR-Related"/>
</dbReference>
<name>A0A3N4Z678_9MICO</name>
<dbReference type="Pfam" id="PF08546">
    <property type="entry name" value="ApbA_C"/>
    <property type="match status" value="1"/>
</dbReference>